<accession>A0A1G2EMV8</accession>
<name>A0A1G2EMV8_9BACT</name>
<gene>
    <name evidence="2" type="ORF">A2427_04360</name>
</gene>
<comment type="caution">
    <text evidence="2">The sequence shown here is derived from an EMBL/GenBank/DDBJ whole genome shotgun (WGS) entry which is preliminary data.</text>
</comment>
<evidence type="ECO:0000313" key="2">
    <source>
        <dbReference type="EMBL" id="OGZ26680.1"/>
    </source>
</evidence>
<dbReference type="Pfam" id="PF14450">
    <property type="entry name" value="FtsA"/>
    <property type="match status" value="1"/>
</dbReference>
<dbReference type="SMART" id="SM00842">
    <property type="entry name" value="FtsA"/>
    <property type="match status" value="1"/>
</dbReference>
<organism evidence="2 3">
    <name type="scientific">Candidatus Nealsonbacteria bacterium RIFOXYC1_FULL_40_7</name>
    <dbReference type="NCBI Taxonomy" id="1801678"/>
    <lineage>
        <taxon>Bacteria</taxon>
        <taxon>Candidatus Nealsoniibacteriota</taxon>
    </lineage>
</organism>
<proteinExistence type="predicted"/>
<dbReference type="GO" id="GO:0051301">
    <property type="term" value="P:cell division"/>
    <property type="evidence" value="ECO:0007669"/>
    <property type="project" value="InterPro"/>
</dbReference>
<sequence length="379" mass="42844">MKSFFNKKEQIFLVLDVGTEAVKCLIVSKKEDKTNILSSGISYIDETGSFENPINPEDFELENFKNAIKSCLEQSFAKFALLSKKDKIEIEKPKIIALLSVLKASTAECSFERSNPGKKISEKEKDSILENAVGSAKKKISEAFFKKTGILSQDIEWTRLDVIRTSIEGYPVSSMRGRKGGKIDFKVRAVFGPKNHLKKIRKIFDDLDADVAKILHISEVLPEMFNGKMKNALFVDIGGKTTQLFFFREGKIDLIREVEMGGLNFSEVLARVMNLEKDQARLLKEDYADKLLSPESEERVKNALSFGKRDWREEFKNLKNPGYPAYFFGGGSMLKEARTIVAKRKVMLPKSFKKLSSIEAGIKSSQFVPCIIVSLFKND</sequence>
<dbReference type="Gene3D" id="3.30.420.40">
    <property type="match status" value="1"/>
</dbReference>
<dbReference type="SUPFAM" id="SSF53067">
    <property type="entry name" value="Actin-like ATPase domain"/>
    <property type="match status" value="1"/>
</dbReference>
<protein>
    <recommendedName>
        <fullName evidence="1">SHS2 domain-containing protein</fullName>
    </recommendedName>
</protein>
<reference evidence="2 3" key="1">
    <citation type="journal article" date="2016" name="Nat. Commun.">
        <title>Thousands of microbial genomes shed light on interconnected biogeochemical processes in an aquifer system.</title>
        <authorList>
            <person name="Anantharaman K."/>
            <person name="Brown C.T."/>
            <person name="Hug L.A."/>
            <person name="Sharon I."/>
            <person name="Castelle C.J."/>
            <person name="Probst A.J."/>
            <person name="Thomas B.C."/>
            <person name="Singh A."/>
            <person name="Wilkins M.J."/>
            <person name="Karaoz U."/>
            <person name="Brodie E.L."/>
            <person name="Williams K.H."/>
            <person name="Hubbard S.S."/>
            <person name="Banfield J.F."/>
        </authorList>
    </citation>
    <scope>NUCLEOTIDE SEQUENCE [LARGE SCALE GENOMIC DNA]</scope>
</reference>
<dbReference type="PANTHER" id="PTHR32432">
    <property type="entry name" value="CELL DIVISION PROTEIN FTSA-RELATED"/>
    <property type="match status" value="1"/>
</dbReference>
<dbReference type="EMBL" id="MHMN01000057">
    <property type="protein sequence ID" value="OGZ26680.1"/>
    <property type="molecule type" value="Genomic_DNA"/>
</dbReference>
<dbReference type="InterPro" id="IPR043129">
    <property type="entry name" value="ATPase_NBD"/>
</dbReference>
<dbReference type="InterPro" id="IPR003494">
    <property type="entry name" value="SHS2_FtsA"/>
</dbReference>
<evidence type="ECO:0000313" key="3">
    <source>
        <dbReference type="Proteomes" id="UP000176326"/>
    </source>
</evidence>
<dbReference type="InterPro" id="IPR050696">
    <property type="entry name" value="FtsA/MreB"/>
</dbReference>
<feature type="domain" description="SHS2" evidence="1">
    <location>
        <begin position="12"/>
        <end position="221"/>
    </location>
</feature>
<evidence type="ECO:0000259" key="1">
    <source>
        <dbReference type="SMART" id="SM00842"/>
    </source>
</evidence>
<dbReference type="AlphaFoldDB" id="A0A1G2EMV8"/>
<dbReference type="Proteomes" id="UP000176326">
    <property type="component" value="Unassembled WGS sequence"/>
</dbReference>